<gene>
    <name evidence="3" type="ORF">FH779_10985</name>
    <name evidence="2" type="ORF">HX095_07305</name>
</gene>
<evidence type="ECO:0000313" key="4">
    <source>
        <dbReference type="Proteomes" id="UP000510643"/>
    </source>
</evidence>
<feature type="compositionally biased region" description="Polar residues" evidence="1">
    <location>
        <begin position="84"/>
        <end position="99"/>
    </location>
</feature>
<dbReference type="RefSeq" id="WP_180904716.1">
    <property type="nucleotide sequence ID" value="NZ_CP040908.1"/>
</dbReference>
<dbReference type="EMBL" id="JACALR010000003">
    <property type="protein sequence ID" value="MDM1551018.1"/>
    <property type="molecule type" value="Genomic_DNA"/>
</dbReference>
<sequence length="160" mass="17709">MKNSILKYSFITLSALFITSCSSDDSSLDTTKPEINLISPKDEAHLHLGDEINIEAILKDNIELGAVKIDIHYAGDGHTHNHRSASVQEASSSTNTQWEFTKEEAIPSGKKEYAYNYKVAIPQEGIVDGAYHLGLILIDKAGNQSETYIEIDIVDHSHDH</sequence>
<dbReference type="Proteomes" id="UP000510643">
    <property type="component" value="Chromosome"/>
</dbReference>
<dbReference type="Gene3D" id="2.60.40.4140">
    <property type="match status" value="1"/>
</dbReference>
<feature type="region of interest" description="Disordered" evidence="1">
    <location>
        <begin position="80"/>
        <end position="99"/>
    </location>
</feature>
<organism evidence="3 4">
    <name type="scientific">Empedobacter falsenii</name>
    <dbReference type="NCBI Taxonomy" id="343874"/>
    <lineage>
        <taxon>Bacteria</taxon>
        <taxon>Pseudomonadati</taxon>
        <taxon>Bacteroidota</taxon>
        <taxon>Flavobacteriia</taxon>
        <taxon>Flavobacteriales</taxon>
        <taxon>Weeksellaceae</taxon>
        <taxon>Empedobacter</taxon>
    </lineage>
</organism>
<accession>A0A7H9DTQ1</accession>
<protein>
    <submittedName>
        <fullName evidence="3">DUF4625 domain-containing protein</fullName>
    </submittedName>
</protein>
<dbReference type="PROSITE" id="PS51257">
    <property type="entry name" value="PROKAR_LIPOPROTEIN"/>
    <property type="match status" value="1"/>
</dbReference>
<evidence type="ECO:0000256" key="1">
    <source>
        <dbReference type="SAM" id="MobiDB-lite"/>
    </source>
</evidence>
<reference evidence="2" key="2">
    <citation type="submission" date="2020-06" db="EMBL/GenBank/DDBJ databases">
        <authorList>
            <person name="Dong N."/>
        </authorList>
    </citation>
    <scope>NUCLEOTIDE SEQUENCE</scope>
    <source>
        <strain evidence="2">210</strain>
    </source>
</reference>
<name>A0A7H9DTQ1_9FLAO</name>
<dbReference type="KEGG" id="efal:FH779_10985"/>
<proteinExistence type="predicted"/>
<evidence type="ECO:0000313" key="2">
    <source>
        <dbReference type="EMBL" id="MDM1551018.1"/>
    </source>
</evidence>
<reference evidence="2" key="3">
    <citation type="journal article" date="2022" name="Sci. Total Environ.">
        <title>Prevalence, transmission, and molecular epidemiology of tet(X)-positive bacteria among humans, animals, and environmental niches in China: An epidemiological, and genomic-based study.</title>
        <authorList>
            <person name="Dong N."/>
            <person name="Zeng Y."/>
            <person name="Cai C."/>
            <person name="Sun C."/>
            <person name="Lu J."/>
            <person name="Liu C."/>
            <person name="Zhou H."/>
            <person name="Sun Q."/>
            <person name="Shu L."/>
            <person name="Wang H."/>
            <person name="Wang Y."/>
            <person name="Wang S."/>
            <person name="Wu C."/>
            <person name="Chan E.W."/>
            <person name="Chen G."/>
            <person name="Shen Z."/>
            <person name="Chen S."/>
            <person name="Zhang R."/>
        </authorList>
    </citation>
    <scope>NUCLEOTIDE SEQUENCE</scope>
    <source>
        <strain evidence="2">210</strain>
    </source>
</reference>
<dbReference type="GeneID" id="78401990"/>
<dbReference type="Proteomes" id="UP001173578">
    <property type="component" value="Unassembled WGS sequence"/>
</dbReference>
<evidence type="ECO:0000313" key="3">
    <source>
        <dbReference type="EMBL" id="QLL58583.1"/>
    </source>
</evidence>
<dbReference type="EMBL" id="CP040908">
    <property type="protein sequence ID" value="QLL58583.1"/>
    <property type="molecule type" value="Genomic_DNA"/>
</dbReference>
<dbReference type="InterPro" id="IPR027829">
    <property type="entry name" value="DUF4625"/>
</dbReference>
<dbReference type="Pfam" id="PF15418">
    <property type="entry name" value="DUF4625"/>
    <property type="match status" value="1"/>
</dbReference>
<dbReference type="AlphaFoldDB" id="A0A7H9DTQ1"/>
<keyword evidence="4" id="KW-1185">Reference proteome</keyword>
<reference evidence="3 4" key="1">
    <citation type="submission" date="2019-06" db="EMBL/GenBank/DDBJ databases">
        <title>Emergence of pandrug resistant Empedobacter falsenii in China.</title>
        <authorList>
            <person name="Dong N."/>
            <person name="Chen S."/>
            <person name="Zhang R."/>
        </authorList>
    </citation>
    <scope>NUCLEOTIDE SEQUENCE [LARGE SCALE GENOMIC DNA]</scope>
    <source>
        <strain evidence="3 4">1681-1</strain>
    </source>
</reference>